<proteinExistence type="predicted"/>
<evidence type="ECO:0000313" key="3">
    <source>
        <dbReference type="Proteomes" id="UP001327093"/>
    </source>
</evidence>
<gene>
    <name evidence="2" type="ORF">R4I43_13315</name>
</gene>
<comment type="caution">
    <text evidence="2">The sequence shown here is derived from an EMBL/GenBank/DDBJ whole genome shotgun (WGS) entry which is preliminary data.</text>
</comment>
<dbReference type="InterPro" id="IPR012349">
    <property type="entry name" value="Split_barrel_FMN-bd"/>
</dbReference>
<keyword evidence="3" id="KW-1185">Reference proteome</keyword>
<dbReference type="Gene3D" id="2.30.110.10">
    <property type="entry name" value="Electron Transport, Fmn-binding Protein, Chain A"/>
    <property type="match status" value="1"/>
</dbReference>
<protein>
    <submittedName>
        <fullName evidence="2">Pyridoxamine 5'-phosphate oxidase family protein</fullName>
    </submittedName>
</protein>
<dbReference type="SUPFAM" id="SSF50475">
    <property type="entry name" value="FMN-binding split barrel"/>
    <property type="match status" value="1"/>
</dbReference>
<dbReference type="Proteomes" id="UP001327093">
    <property type="component" value="Unassembled WGS sequence"/>
</dbReference>
<dbReference type="Pfam" id="PF01243">
    <property type="entry name" value="PNPOx_N"/>
    <property type="match status" value="1"/>
</dbReference>
<reference evidence="2 3" key="1">
    <citation type="submission" date="2023-10" db="EMBL/GenBank/DDBJ databases">
        <title>Saccharopolyspora sp. nov., isolated from mangrove soil.</title>
        <authorList>
            <person name="Lu Y."/>
            <person name="Liu W."/>
        </authorList>
    </citation>
    <scope>NUCLEOTIDE SEQUENCE [LARGE SCALE GENOMIC DNA]</scope>
    <source>
        <strain evidence="2 3">S2-29</strain>
    </source>
</reference>
<evidence type="ECO:0000259" key="1">
    <source>
        <dbReference type="Pfam" id="PF01243"/>
    </source>
</evidence>
<feature type="domain" description="Pyridoxamine 5'-phosphate oxidase N-terminal" evidence="1">
    <location>
        <begin position="28"/>
        <end position="114"/>
    </location>
</feature>
<evidence type="ECO:0000313" key="2">
    <source>
        <dbReference type="EMBL" id="MEB3368385.1"/>
    </source>
</evidence>
<accession>A0ABU6AAL1</accession>
<dbReference type="EMBL" id="JAWLNX010000008">
    <property type="protein sequence ID" value="MEB3368385.1"/>
    <property type="molecule type" value="Genomic_DNA"/>
</dbReference>
<sequence>MSTLTTQDLELLRRPLHGFLSVAAGPVPPQPRPVWFEATDEGTIELFTDPASPKVRRLQCDPRASLVVAAPATERERWVSVTGRTTVDTDDARELVERLAARYWDLADPTRARDLAELRAGTWLRIVLHPEKIARLEF</sequence>
<dbReference type="RefSeq" id="WP_324265923.1">
    <property type="nucleotide sequence ID" value="NZ_JAWLNX010000008.1"/>
</dbReference>
<name>A0ABU6AAL1_9PSEU</name>
<dbReference type="InterPro" id="IPR011576">
    <property type="entry name" value="Pyridox_Oxase_N"/>
</dbReference>
<organism evidence="2 3">
    <name type="scientific">Saccharopolyspora mangrovi</name>
    <dbReference type="NCBI Taxonomy" id="3082379"/>
    <lineage>
        <taxon>Bacteria</taxon>
        <taxon>Bacillati</taxon>
        <taxon>Actinomycetota</taxon>
        <taxon>Actinomycetes</taxon>
        <taxon>Pseudonocardiales</taxon>
        <taxon>Pseudonocardiaceae</taxon>
        <taxon>Saccharopolyspora</taxon>
    </lineage>
</organism>